<dbReference type="GO" id="GO:0005524">
    <property type="term" value="F:ATP binding"/>
    <property type="evidence" value="ECO:0007669"/>
    <property type="project" value="UniProtKB-UniRule"/>
</dbReference>
<evidence type="ECO:0000256" key="7">
    <source>
        <dbReference type="ARBA" id="ARBA00022984"/>
    </source>
</evidence>
<dbReference type="Pfam" id="PF01225">
    <property type="entry name" value="Mur_ligase"/>
    <property type="match status" value="1"/>
</dbReference>
<evidence type="ECO:0000256" key="10">
    <source>
        <dbReference type="HAMAP-Rule" id="MF_02019"/>
    </source>
</evidence>
<evidence type="ECO:0000256" key="11">
    <source>
        <dbReference type="RuleBase" id="RU004136"/>
    </source>
</evidence>
<comment type="caution">
    <text evidence="15">The sequence shown here is derived from an EMBL/GenBank/DDBJ whole genome shotgun (WGS) entry which is preliminary data.</text>
</comment>
<dbReference type="Pfam" id="PF02875">
    <property type="entry name" value="Mur_ligase_C"/>
    <property type="match status" value="1"/>
</dbReference>
<dbReference type="GO" id="GO:0009252">
    <property type="term" value="P:peptidoglycan biosynthetic process"/>
    <property type="evidence" value="ECO:0007669"/>
    <property type="project" value="UniProtKB-UniRule"/>
</dbReference>
<comment type="subcellular location">
    <subcellularLocation>
        <location evidence="10 11">Cytoplasm</location>
    </subcellularLocation>
</comment>
<evidence type="ECO:0000259" key="12">
    <source>
        <dbReference type="Pfam" id="PF01225"/>
    </source>
</evidence>
<keyword evidence="3 10" id="KW-0132">Cell division</keyword>
<dbReference type="GO" id="GO:0005737">
    <property type="term" value="C:cytoplasm"/>
    <property type="evidence" value="ECO:0007669"/>
    <property type="project" value="UniProtKB-SubCell"/>
</dbReference>
<feature type="domain" description="Mur ligase C-terminal" evidence="13">
    <location>
        <begin position="313"/>
        <end position="440"/>
    </location>
</feature>
<dbReference type="InterPro" id="IPR013221">
    <property type="entry name" value="Mur_ligase_cen"/>
</dbReference>
<comment type="catalytic activity">
    <reaction evidence="10 11">
        <text>D-alanyl-D-alanine + UDP-N-acetyl-alpha-D-muramoyl-L-alanyl-gamma-D-glutamyl-meso-2,6-diaminopimelate + ATP = UDP-N-acetyl-alpha-D-muramoyl-L-alanyl-gamma-D-glutamyl-meso-2,6-diaminopimeloyl-D-alanyl-D-alanine + ADP + phosphate + H(+)</text>
        <dbReference type="Rhea" id="RHEA:28374"/>
        <dbReference type="ChEBI" id="CHEBI:15378"/>
        <dbReference type="ChEBI" id="CHEBI:30616"/>
        <dbReference type="ChEBI" id="CHEBI:43474"/>
        <dbReference type="ChEBI" id="CHEBI:57822"/>
        <dbReference type="ChEBI" id="CHEBI:61386"/>
        <dbReference type="ChEBI" id="CHEBI:83905"/>
        <dbReference type="ChEBI" id="CHEBI:456216"/>
        <dbReference type="EC" id="6.3.2.10"/>
    </reaction>
</comment>
<comment type="pathway">
    <text evidence="10 11">Cell wall biogenesis; peptidoglycan biosynthesis.</text>
</comment>
<evidence type="ECO:0000256" key="9">
    <source>
        <dbReference type="ARBA" id="ARBA00023316"/>
    </source>
</evidence>
<dbReference type="OrthoDB" id="9801978at2"/>
<comment type="function">
    <text evidence="10 11">Involved in cell wall formation. Catalyzes the final step in the synthesis of UDP-N-acetylmuramoyl-pentapeptide, the precursor of murein.</text>
</comment>
<keyword evidence="2 10" id="KW-0436">Ligase</keyword>
<dbReference type="InterPro" id="IPR005863">
    <property type="entry name" value="UDP-N-AcMur_synth"/>
</dbReference>
<feature type="domain" description="Mur ligase central" evidence="14">
    <location>
        <begin position="112"/>
        <end position="290"/>
    </location>
</feature>
<dbReference type="PANTHER" id="PTHR43024">
    <property type="entry name" value="UDP-N-ACETYLMURAMOYL-TRIPEPTIDE--D-ALANYL-D-ALANINE LIGASE"/>
    <property type="match status" value="1"/>
</dbReference>
<feature type="domain" description="Mur ligase N-terminal catalytic" evidence="12">
    <location>
        <begin position="24"/>
        <end position="75"/>
    </location>
</feature>
<dbReference type="NCBIfam" id="TIGR01143">
    <property type="entry name" value="murF"/>
    <property type="match status" value="1"/>
</dbReference>
<dbReference type="Pfam" id="PF08245">
    <property type="entry name" value="Mur_ligase_M"/>
    <property type="match status" value="1"/>
</dbReference>
<keyword evidence="16" id="KW-1185">Reference proteome</keyword>
<proteinExistence type="inferred from homology"/>
<dbReference type="InterPro" id="IPR036565">
    <property type="entry name" value="Mur-like_cat_sf"/>
</dbReference>
<evidence type="ECO:0000259" key="14">
    <source>
        <dbReference type="Pfam" id="PF08245"/>
    </source>
</evidence>
<evidence type="ECO:0000256" key="1">
    <source>
        <dbReference type="ARBA" id="ARBA00022490"/>
    </source>
</evidence>
<dbReference type="GO" id="GO:0051301">
    <property type="term" value="P:cell division"/>
    <property type="evidence" value="ECO:0007669"/>
    <property type="project" value="UniProtKB-KW"/>
</dbReference>
<evidence type="ECO:0000259" key="13">
    <source>
        <dbReference type="Pfam" id="PF02875"/>
    </source>
</evidence>
<comment type="similarity">
    <text evidence="10">Belongs to the MurCDEF family. MurF subfamily.</text>
</comment>
<keyword evidence="8 10" id="KW-0131">Cell cycle</keyword>
<evidence type="ECO:0000256" key="2">
    <source>
        <dbReference type="ARBA" id="ARBA00022598"/>
    </source>
</evidence>
<keyword evidence="6 10" id="KW-0133">Cell shape</keyword>
<evidence type="ECO:0000256" key="3">
    <source>
        <dbReference type="ARBA" id="ARBA00022618"/>
    </source>
</evidence>
<organism evidence="15 16">
    <name type="scientific">Aureibacillus halotolerans</name>
    <dbReference type="NCBI Taxonomy" id="1508390"/>
    <lineage>
        <taxon>Bacteria</taxon>
        <taxon>Bacillati</taxon>
        <taxon>Bacillota</taxon>
        <taxon>Bacilli</taxon>
        <taxon>Bacillales</taxon>
        <taxon>Bacillaceae</taxon>
        <taxon>Aureibacillus</taxon>
    </lineage>
</organism>
<dbReference type="InterPro" id="IPR000713">
    <property type="entry name" value="Mur_ligase_N"/>
</dbReference>
<evidence type="ECO:0000256" key="6">
    <source>
        <dbReference type="ARBA" id="ARBA00022960"/>
    </source>
</evidence>
<evidence type="ECO:0000256" key="4">
    <source>
        <dbReference type="ARBA" id="ARBA00022741"/>
    </source>
</evidence>
<keyword evidence="1 10" id="KW-0963">Cytoplasm</keyword>
<dbReference type="GO" id="GO:0008360">
    <property type="term" value="P:regulation of cell shape"/>
    <property type="evidence" value="ECO:0007669"/>
    <property type="project" value="UniProtKB-KW"/>
</dbReference>
<evidence type="ECO:0000313" key="15">
    <source>
        <dbReference type="EMBL" id="TDQ42323.1"/>
    </source>
</evidence>
<dbReference type="SUPFAM" id="SSF53623">
    <property type="entry name" value="MurD-like peptide ligases, catalytic domain"/>
    <property type="match status" value="1"/>
</dbReference>
<dbReference type="GO" id="GO:0008766">
    <property type="term" value="F:UDP-N-acetylmuramoylalanyl-D-glutamyl-2,6-diaminopimelate-D-alanyl-D-alanine ligase activity"/>
    <property type="evidence" value="ECO:0007669"/>
    <property type="project" value="RHEA"/>
</dbReference>
<evidence type="ECO:0000313" key="16">
    <source>
        <dbReference type="Proteomes" id="UP000295632"/>
    </source>
</evidence>
<dbReference type="Gene3D" id="3.40.1190.10">
    <property type="entry name" value="Mur-like, catalytic domain"/>
    <property type="match status" value="1"/>
</dbReference>
<dbReference type="InterPro" id="IPR036615">
    <property type="entry name" value="Mur_ligase_C_dom_sf"/>
</dbReference>
<dbReference type="EMBL" id="SNYJ01000002">
    <property type="protein sequence ID" value="TDQ42323.1"/>
    <property type="molecule type" value="Genomic_DNA"/>
</dbReference>
<name>A0A4R6UB95_9BACI</name>
<dbReference type="UniPathway" id="UPA00219"/>
<keyword evidence="5 10" id="KW-0067">ATP-binding</keyword>
<reference evidence="15 16" key="1">
    <citation type="submission" date="2019-03" db="EMBL/GenBank/DDBJ databases">
        <title>Genomic Encyclopedia of Type Strains, Phase IV (KMG-IV): sequencing the most valuable type-strain genomes for metagenomic binning, comparative biology and taxonomic classification.</title>
        <authorList>
            <person name="Goeker M."/>
        </authorList>
    </citation>
    <scope>NUCLEOTIDE SEQUENCE [LARGE SCALE GENOMIC DNA]</scope>
    <source>
        <strain evidence="15 16">DSM 28697</strain>
    </source>
</reference>
<dbReference type="Gene3D" id="3.40.1390.10">
    <property type="entry name" value="MurE/MurF, N-terminal domain"/>
    <property type="match status" value="1"/>
</dbReference>
<evidence type="ECO:0000256" key="5">
    <source>
        <dbReference type="ARBA" id="ARBA00022840"/>
    </source>
</evidence>
<dbReference type="InterPro" id="IPR035911">
    <property type="entry name" value="MurE/MurF_N"/>
</dbReference>
<accession>A0A4R6UB95</accession>
<keyword evidence="4 10" id="KW-0547">Nucleotide-binding</keyword>
<dbReference type="SUPFAM" id="SSF63418">
    <property type="entry name" value="MurE/MurF N-terminal domain"/>
    <property type="match status" value="1"/>
</dbReference>
<dbReference type="PANTHER" id="PTHR43024:SF1">
    <property type="entry name" value="UDP-N-ACETYLMURAMOYL-TRIPEPTIDE--D-ALANYL-D-ALANINE LIGASE"/>
    <property type="match status" value="1"/>
</dbReference>
<dbReference type="EC" id="6.3.2.10" evidence="10 11"/>
<protein>
    <recommendedName>
        <fullName evidence="10 11">UDP-N-acetylmuramoyl-tripeptide--D-alanyl-D-alanine ligase</fullName>
        <ecNumber evidence="10 11">6.3.2.10</ecNumber>
    </recommendedName>
    <alternativeName>
        <fullName evidence="10">D-alanyl-D-alanine-adding enzyme</fullName>
    </alternativeName>
</protein>
<evidence type="ECO:0000256" key="8">
    <source>
        <dbReference type="ARBA" id="ARBA00023306"/>
    </source>
</evidence>
<dbReference type="GO" id="GO:0071555">
    <property type="term" value="P:cell wall organization"/>
    <property type="evidence" value="ECO:0007669"/>
    <property type="project" value="UniProtKB-KW"/>
</dbReference>
<dbReference type="Proteomes" id="UP000295632">
    <property type="component" value="Unassembled WGS sequence"/>
</dbReference>
<dbReference type="AlphaFoldDB" id="A0A4R6UB95"/>
<dbReference type="HAMAP" id="MF_02019">
    <property type="entry name" value="MurF"/>
    <property type="match status" value="1"/>
</dbReference>
<feature type="binding site" evidence="10">
    <location>
        <begin position="114"/>
        <end position="120"/>
    </location>
    <ligand>
        <name>ATP</name>
        <dbReference type="ChEBI" id="CHEBI:30616"/>
    </ligand>
</feature>
<dbReference type="Gene3D" id="3.90.190.20">
    <property type="entry name" value="Mur ligase, C-terminal domain"/>
    <property type="match status" value="1"/>
</dbReference>
<dbReference type="InterPro" id="IPR051046">
    <property type="entry name" value="MurCDEF_CellWall_CoF430Synth"/>
</dbReference>
<dbReference type="SUPFAM" id="SSF53244">
    <property type="entry name" value="MurD-like peptide ligases, peptide-binding domain"/>
    <property type="match status" value="1"/>
</dbReference>
<sequence>MRIKLKTMMQHWPEYRLAPVAPEEISLVTKDSRSTQPNALYVPIVGERLNGHLFAEEAVSNGAEVLFWQKEEPVPPTLQSVCSIFFVEDTTVALQQLAQLYRFQVNPFVIAITGSNGKTTVKDLVAGVCEKKGKTHKTAGNLNNHIGVPMTLLSMPDDCAFLIVEMGMNHAGEIEVLSKLAAPDMAIVTNVGESHIEFLGSRENIAKAKLEIAEGLKADGALLVDGDEPLLSHPAIQADGRIGFTDRASVRLRIEKTDLHGQNFVYRGESYSLALLGAHNSKNAAYAIEVGSRLGLSHEQIQAGLTQAAFTPMRMQLLTGPNEVTIINDAYNASPTSMRAALTVLKDMAHRSAKVAVLGDIFELGEPYDEEMHRSVGGEVTSPITALIAIGEKARWIAEETMLVTDGSVHVHHVKTKEEALELLRPFLHDDALLLFKASRGMALEWLIDQLMKE</sequence>
<dbReference type="GO" id="GO:0047480">
    <property type="term" value="F:UDP-N-acetylmuramoyl-tripeptide-D-alanyl-D-alanine ligase activity"/>
    <property type="evidence" value="ECO:0007669"/>
    <property type="project" value="UniProtKB-UniRule"/>
</dbReference>
<gene>
    <name evidence="10" type="primary">murF</name>
    <name evidence="15" type="ORF">EV213_102355</name>
</gene>
<keyword evidence="9 10" id="KW-0961">Cell wall biogenesis/degradation</keyword>
<keyword evidence="7 10" id="KW-0573">Peptidoglycan synthesis</keyword>
<dbReference type="InterPro" id="IPR004101">
    <property type="entry name" value="Mur_ligase_C"/>
</dbReference>
<dbReference type="RefSeq" id="WP_133579199.1">
    <property type="nucleotide sequence ID" value="NZ_SNYJ01000002.1"/>
</dbReference>